<dbReference type="InterPro" id="IPR013131">
    <property type="entry name" value="Mannitol_DH_N"/>
</dbReference>
<dbReference type="Proteomes" id="UP000255234">
    <property type="component" value="Unassembled WGS sequence"/>
</dbReference>
<dbReference type="Gene3D" id="1.10.1040.10">
    <property type="entry name" value="N-(1-d-carboxylethyl)-l-norvaline Dehydrogenase, domain 2"/>
    <property type="match status" value="1"/>
</dbReference>
<keyword evidence="5 7" id="KW-0520">NAD</keyword>
<feature type="domain" description="Mannitol dehydrogenase C-terminal" evidence="9">
    <location>
        <begin position="205"/>
        <end position="381"/>
    </location>
</feature>
<feature type="binding site" evidence="7">
    <location>
        <begin position="3"/>
        <end position="14"/>
    </location>
    <ligand>
        <name>NAD(+)</name>
        <dbReference type="ChEBI" id="CHEBI:57540"/>
    </ligand>
</feature>
<protein>
    <recommendedName>
        <fullName evidence="3 7">Mannitol-1-phosphate 5-dehydrogenase</fullName>
        <ecNumber evidence="2 7">1.1.1.17</ecNumber>
    </recommendedName>
</protein>
<dbReference type="EC" id="1.1.1.17" evidence="2 7"/>
<evidence type="ECO:0000256" key="1">
    <source>
        <dbReference type="ARBA" id="ARBA00006541"/>
    </source>
</evidence>
<dbReference type="GO" id="GO:0019592">
    <property type="term" value="P:mannitol catabolic process"/>
    <property type="evidence" value="ECO:0007669"/>
    <property type="project" value="TreeGrafter"/>
</dbReference>
<dbReference type="AlphaFoldDB" id="A0A378NNZ4"/>
<dbReference type="PANTHER" id="PTHR30524:SF0">
    <property type="entry name" value="ALTRONATE OXIDOREDUCTASE-RELATED"/>
    <property type="match status" value="1"/>
</dbReference>
<sequence>MKAVHFGAGNIGRGFIGELLYESGFSTTFVDVVKATVDYINETNSYEMYIIDNNEKKVIKNVKAFSPITNEADIVEAICEADLITTSVCVDNLDKIAPTLAKGLKERLNRGIGKVDVMACENAFYATDMLKKALVENTKAPVTEEELDKVGAFPNVAVDRIALSTVINGVRVPQIQAAFELVIEKDKMVNPEAQPIKGAEYVENLGMYLERKLYVFNCGHAATAYFGYHNNCETIHDALEVPEIKADVVAVMKESAMAMTKKYPFKFEELEAYIEKILKRISLEALHDEVVRVGRSPIRKLNLKDRLVGPALLAESYGLDNTHLAKAIATGYTFDYKEDEQAVEIQAYIADNGIEKAVEKYSGLTADKKLYQLVIENYKAIKA</sequence>
<reference evidence="10 11" key="1">
    <citation type="submission" date="2018-06" db="EMBL/GenBank/DDBJ databases">
        <authorList>
            <consortium name="Pathogen Informatics"/>
            <person name="Doyle S."/>
        </authorList>
    </citation>
    <scope>NUCLEOTIDE SEQUENCE [LARGE SCALE GENOMIC DNA]</scope>
    <source>
        <strain evidence="10 11">NCTC10571</strain>
    </source>
</reference>
<name>A0A378NNZ4_9FIRM</name>
<evidence type="ECO:0000256" key="5">
    <source>
        <dbReference type="ARBA" id="ARBA00023027"/>
    </source>
</evidence>
<dbReference type="Gene3D" id="3.40.50.720">
    <property type="entry name" value="NAD(P)-binding Rossmann-like Domain"/>
    <property type="match status" value="1"/>
</dbReference>
<dbReference type="GO" id="GO:0008926">
    <property type="term" value="F:mannitol-1-phosphate 5-dehydrogenase activity"/>
    <property type="evidence" value="ECO:0007669"/>
    <property type="project" value="UniProtKB-UniRule"/>
</dbReference>
<dbReference type="Pfam" id="PF01232">
    <property type="entry name" value="Mannitol_dh"/>
    <property type="match status" value="1"/>
</dbReference>
<organism evidence="10 11">
    <name type="scientific">Megamonas hypermegale</name>
    <dbReference type="NCBI Taxonomy" id="158847"/>
    <lineage>
        <taxon>Bacteria</taxon>
        <taxon>Bacillati</taxon>
        <taxon>Bacillota</taxon>
        <taxon>Negativicutes</taxon>
        <taxon>Selenomonadales</taxon>
        <taxon>Selenomonadaceae</taxon>
        <taxon>Megamonas</taxon>
    </lineage>
</organism>
<gene>
    <name evidence="7 10" type="primary">mtlD</name>
    <name evidence="10" type="ORF">NCTC10571_00216</name>
</gene>
<evidence type="ECO:0000256" key="3">
    <source>
        <dbReference type="ARBA" id="ARBA00016219"/>
    </source>
</evidence>
<dbReference type="RefSeq" id="WP_115150871.1">
    <property type="nucleotide sequence ID" value="NZ_UGPP01000001.1"/>
</dbReference>
<dbReference type="InterPro" id="IPR036291">
    <property type="entry name" value="NAD(P)-bd_dom_sf"/>
</dbReference>
<evidence type="ECO:0000256" key="4">
    <source>
        <dbReference type="ARBA" id="ARBA00023002"/>
    </source>
</evidence>
<dbReference type="InterPro" id="IPR023028">
    <property type="entry name" value="Mannitol_1_phos_5_DH"/>
</dbReference>
<dbReference type="PANTHER" id="PTHR30524">
    <property type="entry name" value="MANNITOL-1-PHOSPHATE 5-DEHYDROGENASE"/>
    <property type="match status" value="1"/>
</dbReference>
<dbReference type="Pfam" id="PF08125">
    <property type="entry name" value="Mannitol_dh_C"/>
    <property type="match status" value="1"/>
</dbReference>
<dbReference type="STRING" id="1122216.GCA_000423385_01535"/>
<dbReference type="HAMAP" id="MF_00196">
    <property type="entry name" value="Mannitol_dehydrog"/>
    <property type="match status" value="1"/>
</dbReference>
<evidence type="ECO:0000259" key="8">
    <source>
        <dbReference type="Pfam" id="PF01232"/>
    </source>
</evidence>
<dbReference type="InterPro" id="IPR013328">
    <property type="entry name" value="6PGD_dom2"/>
</dbReference>
<comment type="catalytic activity">
    <reaction evidence="6 7">
        <text>D-mannitol 1-phosphate + NAD(+) = beta-D-fructose 6-phosphate + NADH + H(+)</text>
        <dbReference type="Rhea" id="RHEA:19661"/>
        <dbReference type="ChEBI" id="CHEBI:15378"/>
        <dbReference type="ChEBI" id="CHEBI:57540"/>
        <dbReference type="ChEBI" id="CHEBI:57634"/>
        <dbReference type="ChEBI" id="CHEBI:57945"/>
        <dbReference type="ChEBI" id="CHEBI:61381"/>
        <dbReference type="EC" id="1.1.1.17"/>
    </reaction>
</comment>
<accession>A0A378NNZ4</accession>
<evidence type="ECO:0000256" key="2">
    <source>
        <dbReference type="ARBA" id="ARBA00012939"/>
    </source>
</evidence>
<dbReference type="SUPFAM" id="SSF48179">
    <property type="entry name" value="6-phosphogluconate dehydrogenase C-terminal domain-like"/>
    <property type="match status" value="1"/>
</dbReference>
<dbReference type="SUPFAM" id="SSF51735">
    <property type="entry name" value="NAD(P)-binding Rossmann-fold domains"/>
    <property type="match status" value="1"/>
</dbReference>
<dbReference type="InterPro" id="IPR008927">
    <property type="entry name" value="6-PGluconate_DH-like_C_sf"/>
</dbReference>
<evidence type="ECO:0000313" key="10">
    <source>
        <dbReference type="EMBL" id="STY70110.1"/>
    </source>
</evidence>
<feature type="domain" description="Mannitol dehydrogenase N-terminal" evidence="8">
    <location>
        <begin position="1"/>
        <end position="191"/>
    </location>
</feature>
<dbReference type="PRINTS" id="PR00084">
    <property type="entry name" value="MTLDHDRGNASE"/>
</dbReference>
<evidence type="ECO:0000256" key="7">
    <source>
        <dbReference type="HAMAP-Rule" id="MF_00196"/>
    </source>
</evidence>
<keyword evidence="4 7" id="KW-0560">Oxidoreductase</keyword>
<proteinExistence type="inferred from homology"/>
<comment type="similarity">
    <text evidence="1 7">Belongs to the mannitol dehydrogenase family.</text>
</comment>
<dbReference type="EMBL" id="UGPP01000001">
    <property type="protein sequence ID" value="STY70110.1"/>
    <property type="molecule type" value="Genomic_DNA"/>
</dbReference>
<evidence type="ECO:0000256" key="6">
    <source>
        <dbReference type="ARBA" id="ARBA00048615"/>
    </source>
</evidence>
<dbReference type="InterPro" id="IPR000669">
    <property type="entry name" value="Mannitol_DH"/>
</dbReference>
<dbReference type="GO" id="GO:0005829">
    <property type="term" value="C:cytosol"/>
    <property type="evidence" value="ECO:0007669"/>
    <property type="project" value="TreeGrafter"/>
</dbReference>
<evidence type="ECO:0000313" key="11">
    <source>
        <dbReference type="Proteomes" id="UP000255234"/>
    </source>
</evidence>
<evidence type="ECO:0000259" key="9">
    <source>
        <dbReference type="Pfam" id="PF08125"/>
    </source>
</evidence>
<dbReference type="InterPro" id="IPR013118">
    <property type="entry name" value="Mannitol_DH_C"/>
</dbReference>